<sequence>MIKQNLNSCHQMHKFPPIDLCQFVVKKQSLKKLKQDTKIVGIPTEPR</sequence>
<reference evidence="1 2" key="1">
    <citation type="submission" date="2013-08" db="EMBL/GenBank/DDBJ databases">
        <title>Flavobacterium limnosediminis JC2902 genome sequencing.</title>
        <authorList>
            <person name="Lee K."/>
            <person name="Yi H."/>
            <person name="Park S."/>
            <person name="Chun J."/>
        </authorList>
    </citation>
    <scope>NUCLEOTIDE SEQUENCE [LARGE SCALE GENOMIC DNA]</scope>
    <source>
        <strain evidence="1 2">JC2902</strain>
    </source>
</reference>
<accession>V6SQ52</accession>
<comment type="caution">
    <text evidence="1">The sequence shown here is derived from an EMBL/GenBank/DDBJ whole genome shotgun (WGS) entry which is preliminary data.</text>
</comment>
<gene>
    <name evidence="1" type="ORF">FLJC2902T_16930</name>
</gene>
<protein>
    <submittedName>
        <fullName evidence="1">Uncharacterized protein</fullName>
    </submittedName>
</protein>
<organism evidence="1 2">
    <name type="scientific">Flavobacterium limnosediminis JC2902</name>
    <dbReference type="NCBI Taxonomy" id="1341181"/>
    <lineage>
        <taxon>Bacteria</taxon>
        <taxon>Pseudomonadati</taxon>
        <taxon>Bacteroidota</taxon>
        <taxon>Flavobacteriia</taxon>
        <taxon>Flavobacteriales</taxon>
        <taxon>Flavobacteriaceae</taxon>
        <taxon>Flavobacterium</taxon>
    </lineage>
</organism>
<dbReference type="PATRIC" id="fig|1341181.4.peg.1668"/>
<dbReference type="STRING" id="1341181.FLJC2902T_16930"/>
<dbReference type="EMBL" id="AVGG01000007">
    <property type="protein sequence ID" value="ESU28342.1"/>
    <property type="molecule type" value="Genomic_DNA"/>
</dbReference>
<keyword evidence="2" id="KW-1185">Reference proteome</keyword>
<evidence type="ECO:0000313" key="2">
    <source>
        <dbReference type="Proteomes" id="UP000018004"/>
    </source>
</evidence>
<proteinExistence type="predicted"/>
<dbReference type="AlphaFoldDB" id="V6SQ52"/>
<evidence type="ECO:0000313" key="1">
    <source>
        <dbReference type="EMBL" id="ESU28342.1"/>
    </source>
</evidence>
<name>V6SQ52_9FLAO</name>
<dbReference type="Proteomes" id="UP000018004">
    <property type="component" value="Unassembled WGS sequence"/>
</dbReference>